<dbReference type="AlphaFoldDB" id="A0A381WZE8"/>
<dbReference type="EMBL" id="UINC01013384">
    <property type="protein sequence ID" value="SVA57865.1"/>
    <property type="molecule type" value="Genomic_DNA"/>
</dbReference>
<sequence>VKTIKSRVGVTLVTLSNASLFDTSDKRVVGGSERQMRYVADALISEKIPFTVLSSNIPSTGGNIDLGIELVNAWNQDDSIIKKIFLLYKAVKNSRNCLYIRGVSAANLAVALFGKLSKKRITLGTTSDLHCAKTGSFWTDLERRLLFTLSSNLLCQTKEQAELIKENFGCHSRVFKNVINPSRLGNLEILPKFNEREIDVIWIGNLDPRKGPERLIKIARASGSCRFVVIGGAIPDQEEFAKKIRVNIDKLRNVSMLGAIQPQNIGSFLSKSKLLISTSQAIHRGLTKEGFPNIFLEAWHFGVPVISMNSNPDGLLNSNQLGKVCATTEEATSYIAKITSNRSEWENISLAAREYASSRNVLQPNVRKSLIAEIVG</sequence>
<dbReference type="Gene3D" id="3.40.50.2000">
    <property type="entry name" value="Glycogen Phosphorylase B"/>
    <property type="match status" value="1"/>
</dbReference>
<reference evidence="2" key="1">
    <citation type="submission" date="2018-05" db="EMBL/GenBank/DDBJ databases">
        <authorList>
            <person name="Lanie J.A."/>
            <person name="Ng W.-L."/>
            <person name="Kazmierczak K.M."/>
            <person name="Andrzejewski T.M."/>
            <person name="Davidsen T.M."/>
            <person name="Wayne K.J."/>
            <person name="Tettelin H."/>
            <person name="Glass J.I."/>
            <person name="Rusch D."/>
            <person name="Podicherti R."/>
            <person name="Tsui H.-C.T."/>
            <person name="Winkler M.E."/>
        </authorList>
    </citation>
    <scope>NUCLEOTIDE SEQUENCE</scope>
</reference>
<protein>
    <recommendedName>
        <fullName evidence="1">Glycosyl transferase family 1 domain-containing protein</fullName>
    </recommendedName>
</protein>
<proteinExistence type="predicted"/>
<dbReference type="InterPro" id="IPR001296">
    <property type="entry name" value="Glyco_trans_1"/>
</dbReference>
<dbReference type="GO" id="GO:0016757">
    <property type="term" value="F:glycosyltransferase activity"/>
    <property type="evidence" value="ECO:0007669"/>
    <property type="project" value="InterPro"/>
</dbReference>
<feature type="non-terminal residue" evidence="2">
    <location>
        <position position="1"/>
    </location>
</feature>
<dbReference type="CDD" id="cd03801">
    <property type="entry name" value="GT4_PimA-like"/>
    <property type="match status" value="1"/>
</dbReference>
<gene>
    <name evidence="2" type="ORF">METZ01_LOCUS110719</name>
</gene>
<name>A0A381WZE8_9ZZZZ</name>
<dbReference type="Pfam" id="PF00534">
    <property type="entry name" value="Glycos_transf_1"/>
    <property type="match status" value="1"/>
</dbReference>
<accession>A0A381WZE8</accession>
<organism evidence="2">
    <name type="scientific">marine metagenome</name>
    <dbReference type="NCBI Taxonomy" id="408172"/>
    <lineage>
        <taxon>unclassified sequences</taxon>
        <taxon>metagenomes</taxon>
        <taxon>ecological metagenomes</taxon>
    </lineage>
</organism>
<dbReference type="PANTHER" id="PTHR12526">
    <property type="entry name" value="GLYCOSYLTRANSFERASE"/>
    <property type="match status" value="1"/>
</dbReference>
<dbReference type="SUPFAM" id="SSF53756">
    <property type="entry name" value="UDP-Glycosyltransferase/glycogen phosphorylase"/>
    <property type="match status" value="1"/>
</dbReference>
<evidence type="ECO:0000313" key="2">
    <source>
        <dbReference type="EMBL" id="SVA57865.1"/>
    </source>
</evidence>
<evidence type="ECO:0000259" key="1">
    <source>
        <dbReference type="Pfam" id="PF00534"/>
    </source>
</evidence>
<feature type="domain" description="Glycosyl transferase family 1" evidence="1">
    <location>
        <begin position="193"/>
        <end position="353"/>
    </location>
</feature>